<gene>
    <name evidence="8" type="ORF">BofuT4_P060260.1</name>
</gene>
<dbReference type="AlphaFoldDB" id="G2XUD7"/>
<feature type="transmembrane region" description="Helical" evidence="6">
    <location>
        <begin position="394"/>
        <end position="416"/>
    </location>
</feature>
<evidence type="ECO:0000256" key="5">
    <source>
        <dbReference type="ARBA" id="ARBA00038347"/>
    </source>
</evidence>
<dbReference type="Proteomes" id="UP000008177">
    <property type="component" value="Unplaced contigs"/>
</dbReference>
<evidence type="ECO:0000313" key="9">
    <source>
        <dbReference type="Proteomes" id="UP000008177"/>
    </source>
</evidence>
<dbReference type="GO" id="GO:0022857">
    <property type="term" value="F:transmembrane transporter activity"/>
    <property type="evidence" value="ECO:0007669"/>
    <property type="project" value="InterPro"/>
</dbReference>
<feature type="transmembrane region" description="Helical" evidence="6">
    <location>
        <begin position="163"/>
        <end position="184"/>
    </location>
</feature>
<reference evidence="9" key="1">
    <citation type="journal article" date="2011" name="PLoS Genet.">
        <title>Genomic analysis of the necrotrophic fungal pathogens Sclerotinia sclerotiorum and Botrytis cinerea.</title>
        <authorList>
            <person name="Amselem J."/>
            <person name="Cuomo C.A."/>
            <person name="van Kan J.A."/>
            <person name="Viaud M."/>
            <person name="Benito E.P."/>
            <person name="Couloux A."/>
            <person name="Coutinho P.M."/>
            <person name="de Vries R.P."/>
            <person name="Dyer P.S."/>
            <person name="Fillinger S."/>
            <person name="Fournier E."/>
            <person name="Gout L."/>
            <person name="Hahn M."/>
            <person name="Kohn L."/>
            <person name="Lapalu N."/>
            <person name="Plummer K.M."/>
            <person name="Pradier J.M."/>
            <person name="Quevillon E."/>
            <person name="Sharon A."/>
            <person name="Simon A."/>
            <person name="ten Have A."/>
            <person name="Tudzynski B."/>
            <person name="Tudzynski P."/>
            <person name="Wincker P."/>
            <person name="Andrew M."/>
            <person name="Anthouard V."/>
            <person name="Beever R.E."/>
            <person name="Beffa R."/>
            <person name="Benoit I."/>
            <person name="Bouzid O."/>
            <person name="Brault B."/>
            <person name="Chen Z."/>
            <person name="Choquer M."/>
            <person name="Collemare J."/>
            <person name="Cotton P."/>
            <person name="Danchin E.G."/>
            <person name="Da Silva C."/>
            <person name="Gautier A."/>
            <person name="Giraud C."/>
            <person name="Giraud T."/>
            <person name="Gonzalez C."/>
            <person name="Grossetete S."/>
            <person name="Guldener U."/>
            <person name="Henrissat B."/>
            <person name="Howlett B.J."/>
            <person name="Kodira C."/>
            <person name="Kretschmer M."/>
            <person name="Lappartient A."/>
            <person name="Leroch M."/>
            <person name="Levis C."/>
            <person name="Mauceli E."/>
            <person name="Neuveglise C."/>
            <person name="Oeser B."/>
            <person name="Pearson M."/>
            <person name="Poulain J."/>
            <person name="Poussereau N."/>
            <person name="Quesneville H."/>
            <person name="Rascle C."/>
            <person name="Schumacher J."/>
            <person name="Segurens B."/>
            <person name="Sexton A."/>
            <person name="Silva E."/>
            <person name="Sirven C."/>
            <person name="Soanes D.M."/>
            <person name="Talbot N.J."/>
            <person name="Templeton M."/>
            <person name="Yandava C."/>
            <person name="Yarden O."/>
            <person name="Zeng Q."/>
            <person name="Rollins J.A."/>
            <person name="Lebrun M.H."/>
            <person name="Dickman M."/>
        </authorList>
    </citation>
    <scope>NUCLEOTIDE SEQUENCE [LARGE SCALE GENOMIC DNA]</scope>
    <source>
        <strain evidence="9">T4</strain>
    </source>
</reference>
<dbReference type="InterPro" id="IPR011701">
    <property type="entry name" value="MFS"/>
</dbReference>
<dbReference type="eggNOG" id="KOG0255">
    <property type="taxonomic scope" value="Eukaryota"/>
</dbReference>
<comment type="subcellular location">
    <subcellularLocation>
        <location evidence="1">Membrane</location>
        <topology evidence="1">Multi-pass membrane protein</topology>
    </subcellularLocation>
</comment>
<dbReference type="InParanoid" id="G2XUD7"/>
<name>G2XUD7_BOTF4</name>
<dbReference type="HOGENOM" id="CLU_008455_1_0_1"/>
<protein>
    <submittedName>
        <fullName evidence="8">Similar to MFS multidrug transporter</fullName>
    </submittedName>
</protein>
<feature type="transmembrane region" description="Helical" evidence="6">
    <location>
        <begin position="190"/>
        <end position="210"/>
    </location>
</feature>
<keyword evidence="3 6" id="KW-1133">Transmembrane helix</keyword>
<dbReference type="InterPro" id="IPR020846">
    <property type="entry name" value="MFS_dom"/>
</dbReference>
<feature type="transmembrane region" description="Helical" evidence="6">
    <location>
        <begin position="527"/>
        <end position="549"/>
    </location>
</feature>
<evidence type="ECO:0000256" key="2">
    <source>
        <dbReference type="ARBA" id="ARBA00022692"/>
    </source>
</evidence>
<dbReference type="PANTHER" id="PTHR23502:SF163">
    <property type="entry name" value="MAJOR FACILITATOR SUPERFAMILY (MFS) PROFILE DOMAIN-CONTAINING PROTEIN"/>
    <property type="match status" value="1"/>
</dbReference>
<feature type="domain" description="Major facilitator superfamily (MFS) profile" evidence="7">
    <location>
        <begin position="125"/>
        <end position="554"/>
    </location>
</feature>
<evidence type="ECO:0000256" key="1">
    <source>
        <dbReference type="ARBA" id="ARBA00004141"/>
    </source>
</evidence>
<dbReference type="SUPFAM" id="SSF103473">
    <property type="entry name" value="MFS general substrate transporter"/>
    <property type="match status" value="1"/>
</dbReference>
<feature type="transmembrane region" description="Helical" evidence="6">
    <location>
        <begin position="493"/>
        <end position="515"/>
    </location>
</feature>
<dbReference type="GO" id="GO:0016020">
    <property type="term" value="C:membrane"/>
    <property type="evidence" value="ECO:0007669"/>
    <property type="project" value="UniProtKB-SubCell"/>
</dbReference>
<dbReference type="PANTHER" id="PTHR23502">
    <property type="entry name" value="MAJOR FACILITATOR SUPERFAMILY"/>
    <property type="match status" value="1"/>
</dbReference>
<dbReference type="Gene3D" id="1.20.1250.20">
    <property type="entry name" value="MFS general substrate transporter like domains"/>
    <property type="match status" value="1"/>
</dbReference>
<organism evidence="8 9">
    <name type="scientific">Botryotinia fuckeliana (strain T4)</name>
    <name type="common">Noble rot fungus</name>
    <name type="synonym">Botrytis cinerea</name>
    <dbReference type="NCBI Taxonomy" id="999810"/>
    <lineage>
        <taxon>Eukaryota</taxon>
        <taxon>Fungi</taxon>
        <taxon>Dikarya</taxon>
        <taxon>Ascomycota</taxon>
        <taxon>Pezizomycotina</taxon>
        <taxon>Leotiomycetes</taxon>
        <taxon>Helotiales</taxon>
        <taxon>Sclerotiniaceae</taxon>
        <taxon>Botrytis</taxon>
    </lineage>
</organism>
<dbReference type="EMBL" id="FQ790269">
    <property type="protein sequence ID" value="CCD44079.1"/>
    <property type="molecule type" value="Genomic_DNA"/>
</dbReference>
<evidence type="ECO:0000256" key="3">
    <source>
        <dbReference type="ARBA" id="ARBA00022989"/>
    </source>
</evidence>
<feature type="transmembrane region" description="Helical" evidence="6">
    <location>
        <begin position="250"/>
        <end position="275"/>
    </location>
</feature>
<evidence type="ECO:0000313" key="8">
    <source>
        <dbReference type="EMBL" id="CCD44079.1"/>
    </source>
</evidence>
<feature type="transmembrane region" description="Helical" evidence="6">
    <location>
        <begin position="42"/>
        <end position="61"/>
    </location>
</feature>
<dbReference type="STRING" id="999810.G2XUD7"/>
<dbReference type="FunFam" id="1.20.1250.20:FF:000509">
    <property type="entry name" value="MFS general substrate transporter"/>
    <property type="match status" value="1"/>
</dbReference>
<dbReference type="Pfam" id="PF07690">
    <property type="entry name" value="MFS_1"/>
    <property type="match status" value="1"/>
</dbReference>
<evidence type="ECO:0000256" key="6">
    <source>
        <dbReference type="SAM" id="Phobius"/>
    </source>
</evidence>
<feature type="transmembrane region" description="Helical" evidence="6">
    <location>
        <begin position="349"/>
        <end position="374"/>
    </location>
</feature>
<keyword evidence="2 6" id="KW-0812">Transmembrane</keyword>
<dbReference type="PROSITE" id="PS50850">
    <property type="entry name" value="MFS"/>
    <property type="match status" value="1"/>
</dbReference>
<sequence length="566" mass="62265">MSWLKTKLNAVSSGRFEAYMQMGHCEEKSNQSRRLCSCGWRIYLPADYFLFVLFILNPSLLRLMDETQPLLAPVPPPTTAAGQFPYIPDVNVPNDESFDHRVDFNPNGDPENPLEWPKAYHNGVILLLAFMAFTVTFTCIGVVPIARQIILDLENQESKSASVLLVTIWELGEAAGPLLIAPLSEVYGRAAVFNVANVLFIIWTVVAACSETSHLFILSRFMTGCAVASNVLNPAVIGDMLPPDQRGSAMATLMLAPLLGGAIGPAITGAIAQSIGWRNVLWFAAAMAGVCELCFILLFRETYKSRILQRRIARLKKQKNEDGLALKVVVEEECEHTAIAIWKAIKRPAAVFGGSFVLQILSFYGAIVFTFYYIMSTTLPEVLKTVYGFAPATIGSSFISFSVGSTFAVFLCNMLIDRVYIYLRTKNNNQSHPEFRMPLTIVSGCILPISIALFGWTAAKGWPVALLLFLVGLQGFAILTGMVPLMAYVVDAFGLYSASALTAVLITRCLTSTFLPLVVGPLTDQLGYGWGFMIVSGVCLMVAPVPWLVMRYGEKWRQCSAYTRDD</sequence>
<dbReference type="OrthoDB" id="5296287at2759"/>
<feature type="transmembrane region" description="Helical" evidence="6">
    <location>
        <begin position="281"/>
        <end position="299"/>
    </location>
</feature>
<keyword evidence="4 6" id="KW-0472">Membrane</keyword>
<evidence type="ECO:0000259" key="7">
    <source>
        <dbReference type="PROSITE" id="PS50850"/>
    </source>
</evidence>
<proteinExistence type="inferred from homology"/>
<feature type="transmembrane region" description="Helical" evidence="6">
    <location>
        <begin position="464"/>
        <end position="486"/>
    </location>
</feature>
<feature type="transmembrane region" description="Helical" evidence="6">
    <location>
        <begin position="119"/>
        <end position="143"/>
    </location>
</feature>
<comment type="similarity">
    <text evidence="5">Belongs to the major facilitator superfamily. CAR1 family.</text>
</comment>
<accession>G2XUD7</accession>
<feature type="transmembrane region" description="Helical" evidence="6">
    <location>
        <begin position="437"/>
        <end position="458"/>
    </location>
</feature>
<evidence type="ECO:0000256" key="4">
    <source>
        <dbReference type="ARBA" id="ARBA00023136"/>
    </source>
</evidence>
<dbReference type="InterPro" id="IPR036259">
    <property type="entry name" value="MFS_trans_sf"/>
</dbReference>